<dbReference type="NCBIfam" id="TIGR00106">
    <property type="entry name" value="MTH1187 family thiamine-binding protein"/>
    <property type="match status" value="1"/>
</dbReference>
<dbReference type="InterPro" id="IPR029756">
    <property type="entry name" value="MTH1187/YkoF-like"/>
</dbReference>
<dbReference type="InterPro" id="IPR051614">
    <property type="entry name" value="UPF0045_domain"/>
</dbReference>
<dbReference type="Pfam" id="PF01910">
    <property type="entry name" value="Thiamine_BP"/>
    <property type="match status" value="1"/>
</dbReference>
<accession>A0A1C3YXJ7</accession>
<dbReference type="Gene3D" id="3.30.70.930">
    <property type="match status" value="1"/>
</dbReference>
<dbReference type="InterPro" id="IPR002767">
    <property type="entry name" value="Thiamine_BP"/>
</dbReference>
<proteinExistence type="inferred from homology"/>
<dbReference type="SUPFAM" id="SSF89957">
    <property type="entry name" value="MTH1187/YkoF-like"/>
    <property type="match status" value="1"/>
</dbReference>
<evidence type="ECO:0000256" key="1">
    <source>
        <dbReference type="ARBA" id="ARBA00010272"/>
    </source>
</evidence>
<gene>
    <name evidence="3" type="ORF">GA0061074_101193</name>
</gene>
<organism evidence="3 4">
    <name type="scientific">Weissella bombi</name>
    <dbReference type="NCBI Taxonomy" id="1505725"/>
    <lineage>
        <taxon>Bacteria</taxon>
        <taxon>Bacillati</taxon>
        <taxon>Bacillota</taxon>
        <taxon>Bacilli</taxon>
        <taxon>Lactobacillales</taxon>
        <taxon>Lactobacillaceae</taxon>
        <taxon>Weissella</taxon>
    </lineage>
</organism>
<evidence type="ECO:0000313" key="4">
    <source>
        <dbReference type="Proteomes" id="UP000199268"/>
    </source>
</evidence>
<evidence type="ECO:0000259" key="2">
    <source>
        <dbReference type="Pfam" id="PF01910"/>
    </source>
</evidence>
<protein>
    <submittedName>
        <fullName evidence="3">Uncharacterized protein, MTH1187 family</fullName>
    </submittedName>
</protein>
<sequence>MNTLISVAIAPFGVGDELSSYVNDIIGVIEESGLTYKTTAMGTEIEGEWTDVMNTVQKAIQTLTDKGIRAYVSLNADIRPGHTNTIETKLQKLDHKLEG</sequence>
<dbReference type="STRING" id="1505725.GA0061074_101193"/>
<dbReference type="OrthoDB" id="2147383at2"/>
<comment type="similarity">
    <text evidence="1">Belongs to the UPF0045 family.</text>
</comment>
<dbReference type="GO" id="GO:0005829">
    <property type="term" value="C:cytosol"/>
    <property type="evidence" value="ECO:0007669"/>
    <property type="project" value="TreeGrafter"/>
</dbReference>
<keyword evidence="4" id="KW-1185">Reference proteome</keyword>
<dbReference type="EMBL" id="FMAO01000001">
    <property type="protein sequence ID" value="SCB74844.1"/>
    <property type="molecule type" value="Genomic_DNA"/>
</dbReference>
<dbReference type="Proteomes" id="UP000199268">
    <property type="component" value="Unassembled WGS sequence"/>
</dbReference>
<evidence type="ECO:0000313" key="3">
    <source>
        <dbReference type="EMBL" id="SCB74844.1"/>
    </source>
</evidence>
<feature type="domain" description="Thiamine-binding protein" evidence="2">
    <location>
        <begin position="6"/>
        <end position="93"/>
    </location>
</feature>
<reference evidence="4" key="1">
    <citation type="submission" date="2016-08" db="EMBL/GenBank/DDBJ databases">
        <authorList>
            <person name="Varghese N."/>
            <person name="Submissions Spin"/>
        </authorList>
    </citation>
    <scope>NUCLEOTIDE SEQUENCE [LARGE SCALE GENOMIC DNA]</scope>
    <source>
        <strain evidence="4">R-53094</strain>
    </source>
</reference>
<dbReference type="PANTHER" id="PTHR33777:SF1">
    <property type="entry name" value="UPF0045 PROTEIN ECM15"/>
    <property type="match status" value="1"/>
</dbReference>
<dbReference type="AlphaFoldDB" id="A0A1C3YXJ7"/>
<dbReference type="RefSeq" id="WP_092461235.1">
    <property type="nucleotide sequence ID" value="NZ_BJEE01000002.1"/>
</dbReference>
<name>A0A1C3YXJ7_9LACO</name>
<dbReference type="PANTHER" id="PTHR33777">
    <property type="entry name" value="UPF0045 PROTEIN ECM15"/>
    <property type="match status" value="1"/>
</dbReference>